<keyword evidence="3" id="KW-0862">Zinc</keyword>
<proteinExistence type="predicted"/>
<dbReference type="NCBIfam" id="NF006055">
    <property type="entry name" value="PRK08203.1"/>
    <property type="match status" value="1"/>
</dbReference>
<dbReference type="Pfam" id="PF01979">
    <property type="entry name" value="Amidohydro_1"/>
    <property type="match status" value="1"/>
</dbReference>
<evidence type="ECO:0000256" key="3">
    <source>
        <dbReference type="ARBA" id="ARBA00022833"/>
    </source>
</evidence>
<gene>
    <name evidence="5" type="ORF">U732_3993</name>
</gene>
<dbReference type="RefSeq" id="WP_039630037.1">
    <property type="nucleotide sequence ID" value="NZ_AYSO01000011.1"/>
</dbReference>
<dbReference type="CDD" id="cd01298">
    <property type="entry name" value="ATZ_TRZ_like"/>
    <property type="match status" value="1"/>
</dbReference>
<dbReference type="OrthoDB" id="9807210at2"/>
<dbReference type="InterPro" id="IPR006680">
    <property type="entry name" value="Amidohydro-rel"/>
</dbReference>
<comment type="caution">
    <text evidence="5">The sequence shown here is derived from an EMBL/GenBank/DDBJ whole genome shotgun (WGS) entry which is preliminary data.</text>
</comment>
<dbReference type="GO" id="GO:0019239">
    <property type="term" value="F:deaminase activity"/>
    <property type="evidence" value="ECO:0007669"/>
    <property type="project" value="UniProtKB-ARBA"/>
</dbReference>
<dbReference type="GO" id="GO:0016814">
    <property type="term" value="F:hydrolase activity, acting on carbon-nitrogen (but not peptide) bonds, in cyclic amidines"/>
    <property type="evidence" value="ECO:0007669"/>
    <property type="project" value="UniProtKB-ARBA"/>
</dbReference>
<evidence type="ECO:0000313" key="5">
    <source>
        <dbReference type="EMBL" id="KIE48285.1"/>
    </source>
</evidence>
<dbReference type="PANTHER" id="PTHR43794:SF11">
    <property type="entry name" value="AMIDOHYDROLASE-RELATED DOMAIN-CONTAINING PROTEIN"/>
    <property type="match status" value="1"/>
</dbReference>
<keyword evidence="6" id="KW-1185">Reference proteome</keyword>
<dbReference type="Gene3D" id="2.30.40.10">
    <property type="entry name" value="Urease, subunit C, domain 1"/>
    <property type="match status" value="1"/>
</dbReference>
<dbReference type="SUPFAM" id="SSF51556">
    <property type="entry name" value="Metallo-dependent hydrolases"/>
    <property type="match status" value="1"/>
</dbReference>
<keyword evidence="1" id="KW-0479">Metal-binding</keyword>
<evidence type="ECO:0000259" key="4">
    <source>
        <dbReference type="Pfam" id="PF01979"/>
    </source>
</evidence>
<reference evidence="5 6" key="1">
    <citation type="journal article" date="2015" name="Infect. Genet. Evol.">
        <title>Genomic sequences of six botulinum neurotoxin-producing strains representing three clostridial species illustrate the mobility and diversity of botulinum neurotoxin genes.</title>
        <authorList>
            <person name="Smith T.J."/>
            <person name="Hill K.K."/>
            <person name="Xie G."/>
            <person name="Foley B.T."/>
            <person name="Williamson C.H."/>
            <person name="Foster J.T."/>
            <person name="Johnson S.L."/>
            <person name="Chertkov O."/>
            <person name="Teshima H."/>
            <person name="Gibbons H.S."/>
            <person name="Johnsky L.A."/>
            <person name="Karavis M.A."/>
            <person name="Smith L.A."/>
        </authorList>
    </citation>
    <scope>NUCLEOTIDE SEQUENCE [LARGE SCALE GENOMIC DNA]</scope>
    <source>
        <strain evidence="5 6">CDC 2741</strain>
    </source>
</reference>
<dbReference type="Proteomes" id="UP000031366">
    <property type="component" value="Unassembled WGS sequence"/>
</dbReference>
<name>A0A0C1UM31_9CLOT</name>
<dbReference type="Gene3D" id="3.20.20.140">
    <property type="entry name" value="Metal-dependent hydrolases"/>
    <property type="match status" value="1"/>
</dbReference>
<organism evidence="5 6">
    <name type="scientific">Clostridium argentinense CDC 2741</name>
    <dbReference type="NCBI Taxonomy" id="1418104"/>
    <lineage>
        <taxon>Bacteria</taxon>
        <taxon>Bacillati</taxon>
        <taxon>Bacillota</taxon>
        <taxon>Clostridia</taxon>
        <taxon>Eubacteriales</taxon>
        <taxon>Clostridiaceae</taxon>
        <taxon>Clostridium</taxon>
    </lineage>
</organism>
<evidence type="ECO:0000256" key="1">
    <source>
        <dbReference type="ARBA" id="ARBA00022723"/>
    </source>
</evidence>
<keyword evidence="2 5" id="KW-0378">Hydrolase</keyword>
<evidence type="ECO:0000313" key="6">
    <source>
        <dbReference type="Proteomes" id="UP000031366"/>
    </source>
</evidence>
<accession>A0A0C1UM31</accession>
<evidence type="ECO:0000256" key="2">
    <source>
        <dbReference type="ARBA" id="ARBA00022801"/>
    </source>
</evidence>
<protein>
    <submittedName>
        <fullName evidence="5">Amidohydrolase family protein</fullName>
    </submittedName>
</protein>
<dbReference type="STRING" id="29341.RSJ17_09810"/>
<feature type="domain" description="Amidohydrolase-related" evidence="4">
    <location>
        <begin position="56"/>
        <end position="422"/>
    </location>
</feature>
<dbReference type="FunFam" id="3.20.20.140:FF:000014">
    <property type="entry name" value="5-methylthioadenosine/S-adenosylhomocysteine deaminase"/>
    <property type="match status" value="1"/>
</dbReference>
<dbReference type="InterPro" id="IPR050287">
    <property type="entry name" value="MTA/SAH_deaminase"/>
</dbReference>
<dbReference type="PANTHER" id="PTHR43794">
    <property type="entry name" value="AMINOHYDROLASE SSNA-RELATED"/>
    <property type="match status" value="1"/>
</dbReference>
<dbReference type="InterPro" id="IPR032466">
    <property type="entry name" value="Metal_Hydrolase"/>
</dbReference>
<dbReference type="EMBL" id="AYSO01000011">
    <property type="protein sequence ID" value="KIE48285.1"/>
    <property type="molecule type" value="Genomic_DNA"/>
</dbReference>
<sequence>MNNILFKNISTLITMDDKESILNDVDLLVVSNKIEKIAKDINVREGVEVVDCSGLVLMPGFVNTHHHLYQTLFRGIKEVQDLPLFPWLIGLYEYWKYIDSSAVYYGALVGFSELLKTGCTLTMDHHYLFPKNNSEGLIDEQIKAAKEVGIRFHATRGSMCLGRSNGGLPPDSVVQKEDEILVDSERLIDKYHDKEDYAMTRIALAPCSPFSVSKDLMISTKDLARKKGVMMHTHLAETLDEERFCIEKYGRRPVELMEELEWVGKDVWYAHGIFLNDREIKAIQGAGIAHCPSSNMKLGSGICRTSELYKANVPVGIAVDGSASNDGSNMWEEVRRAYLLNHLKYGDKGLSAYELLKMATRGGAEVLGRYDTGYIEVGKAADIIVIDLNDVAYAGCHDPIVAIVCCGNSSLVKYTMVNGRIVVKDGILLTMNTEDIRINANKVAKKIMEKNKIANS</sequence>
<dbReference type="SUPFAM" id="SSF51338">
    <property type="entry name" value="Composite domain of metallo-dependent hydrolases"/>
    <property type="match status" value="2"/>
</dbReference>
<dbReference type="InterPro" id="IPR011059">
    <property type="entry name" value="Metal-dep_hydrolase_composite"/>
</dbReference>
<dbReference type="AlphaFoldDB" id="A0A0C1UM31"/>
<dbReference type="GO" id="GO:0046872">
    <property type="term" value="F:metal ion binding"/>
    <property type="evidence" value="ECO:0007669"/>
    <property type="project" value="UniProtKB-KW"/>
</dbReference>